<keyword evidence="3 6" id="KW-0812">Transmembrane</keyword>
<evidence type="ECO:0000256" key="5">
    <source>
        <dbReference type="ARBA" id="ARBA00023136"/>
    </source>
</evidence>
<evidence type="ECO:0008006" key="9">
    <source>
        <dbReference type="Google" id="ProtNLM"/>
    </source>
</evidence>
<keyword evidence="5 6" id="KW-0472">Membrane</keyword>
<evidence type="ECO:0000256" key="1">
    <source>
        <dbReference type="ARBA" id="ARBA00004651"/>
    </source>
</evidence>
<keyword evidence="2" id="KW-1003">Cell membrane</keyword>
<evidence type="ECO:0000256" key="3">
    <source>
        <dbReference type="ARBA" id="ARBA00022692"/>
    </source>
</evidence>
<reference evidence="7 8" key="1">
    <citation type="submission" date="2019-04" db="EMBL/GenBank/DDBJ databases">
        <title>Comparative genomics of Aeromonas veronii strains pathogenic to fish.</title>
        <authorList>
            <person name="Cascarano M.C."/>
            <person name="Smyrli M."/>
            <person name="Katharios P."/>
        </authorList>
    </citation>
    <scope>NUCLEOTIDE SEQUENCE [LARGE SCALE GENOMIC DNA]</scope>
    <source>
        <strain evidence="7 8">XU1</strain>
    </source>
</reference>
<dbReference type="PANTHER" id="PTHR30250">
    <property type="entry name" value="PST FAMILY PREDICTED COLANIC ACID TRANSPORTER"/>
    <property type="match status" value="1"/>
</dbReference>
<keyword evidence="4 6" id="KW-1133">Transmembrane helix</keyword>
<dbReference type="RefSeq" id="WP_168797188.1">
    <property type="nucleotide sequence ID" value="NZ_SSUX01000052.1"/>
</dbReference>
<proteinExistence type="predicted"/>
<dbReference type="EMBL" id="SSUX01000052">
    <property type="protein sequence ID" value="THJ37654.1"/>
    <property type="molecule type" value="Genomic_DNA"/>
</dbReference>
<dbReference type="Proteomes" id="UP000309618">
    <property type="component" value="Unassembled WGS sequence"/>
</dbReference>
<organism evidence="7 8">
    <name type="scientific">Aeromonas veronii</name>
    <dbReference type="NCBI Taxonomy" id="654"/>
    <lineage>
        <taxon>Bacteria</taxon>
        <taxon>Pseudomonadati</taxon>
        <taxon>Pseudomonadota</taxon>
        <taxon>Gammaproteobacteria</taxon>
        <taxon>Aeromonadales</taxon>
        <taxon>Aeromonadaceae</taxon>
        <taxon>Aeromonas</taxon>
    </lineage>
</organism>
<feature type="transmembrane region" description="Helical" evidence="6">
    <location>
        <begin position="122"/>
        <end position="146"/>
    </location>
</feature>
<evidence type="ECO:0000256" key="2">
    <source>
        <dbReference type="ARBA" id="ARBA00022475"/>
    </source>
</evidence>
<dbReference type="InterPro" id="IPR002797">
    <property type="entry name" value="Polysacc_synth"/>
</dbReference>
<name>A0A4S5BX98_AERVE</name>
<comment type="subcellular location">
    <subcellularLocation>
        <location evidence="1">Cell membrane</location>
        <topology evidence="1">Multi-pass membrane protein</topology>
    </subcellularLocation>
</comment>
<dbReference type="PANTHER" id="PTHR30250:SF26">
    <property type="entry name" value="PSMA PROTEIN"/>
    <property type="match status" value="1"/>
</dbReference>
<evidence type="ECO:0000256" key="4">
    <source>
        <dbReference type="ARBA" id="ARBA00022989"/>
    </source>
</evidence>
<protein>
    <recommendedName>
        <fullName evidence="9">Oligosaccharide flippase family protein</fullName>
    </recommendedName>
</protein>
<dbReference type="AlphaFoldDB" id="A0A4S5BX98"/>
<gene>
    <name evidence="7" type="ORF">E8Q35_22630</name>
</gene>
<sequence length="160" mass="18425">MKKKMLILYCSQIYRTILPLLFIPLTIAILGPEQYGLISFMTMLLSFLALLDAGVSGTFIRMISIHRNNILEFCSVIKLYNRALGVFLFISILLFLFIYNFSDVISSQWLNTSIDYETTKNAIEIIGFVLGVYYLKLYICSFFYGVEKQVVISVWGCIYT</sequence>
<dbReference type="Pfam" id="PF01943">
    <property type="entry name" value="Polysacc_synt"/>
    <property type="match status" value="1"/>
</dbReference>
<evidence type="ECO:0000313" key="7">
    <source>
        <dbReference type="EMBL" id="THJ37654.1"/>
    </source>
</evidence>
<feature type="non-terminal residue" evidence="7">
    <location>
        <position position="160"/>
    </location>
</feature>
<comment type="caution">
    <text evidence="7">The sequence shown here is derived from an EMBL/GenBank/DDBJ whole genome shotgun (WGS) entry which is preliminary data.</text>
</comment>
<feature type="transmembrane region" description="Helical" evidence="6">
    <location>
        <begin position="37"/>
        <end position="63"/>
    </location>
</feature>
<accession>A0A4S5BX98</accession>
<dbReference type="InterPro" id="IPR050833">
    <property type="entry name" value="Poly_Biosynth_Transport"/>
</dbReference>
<feature type="transmembrane region" description="Helical" evidence="6">
    <location>
        <begin position="12"/>
        <end position="31"/>
    </location>
</feature>
<dbReference type="GO" id="GO:0005886">
    <property type="term" value="C:plasma membrane"/>
    <property type="evidence" value="ECO:0007669"/>
    <property type="project" value="UniProtKB-SubCell"/>
</dbReference>
<feature type="transmembrane region" description="Helical" evidence="6">
    <location>
        <begin position="83"/>
        <end position="102"/>
    </location>
</feature>
<evidence type="ECO:0000313" key="8">
    <source>
        <dbReference type="Proteomes" id="UP000309618"/>
    </source>
</evidence>
<evidence type="ECO:0000256" key="6">
    <source>
        <dbReference type="SAM" id="Phobius"/>
    </source>
</evidence>